<reference evidence="3" key="1">
    <citation type="submission" date="2017-01" db="EMBL/GenBank/DDBJ databases">
        <authorList>
            <person name="Varghese N."/>
            <person name="Submissions S."/>
        </authorList>
    </citation>
    <scope>NUCLEOTIDE SEQUENCE [LARGE SCALE GENOMIC DNA]</scope>
    <source>
        <strain evidence="3">DSM 21768</strain>
    </source>
</reference>
<dbReference type="EMBL" id="FTNU01000038">
    <property type="protein sequence ID" value="SIS10378.1"/>
    <property type="molecule type" value="Genomic_DNA"/>
</dbReference>
<dbReference type="Proteomes" id="UP000187495">
    <property type="component" value="Unassembled WGS sequence"/>
</dbReference>
<dbReference type="AlphaFoldDB" id="A0A1N7GCW2"/>
<evidence type="ECO:0000313" key="3">
    <source>
        <dbReference type="Proteomes" id="UP000187495"/>
    </source>
</evidence>
<dbReference type="Gene3D" id="2.180.10.10">
    <property type="entry name" value="RHS repeat-associated core"/>
    <property type="match status" value="1"/>
</dbReference>
<evidence type="ECO:0000259" key="1">
    <source>
        <dbReference type="Pfam" id="PF15604"/>
    </source>
</evidence>
<dbReference type="STRING" id="34061.B0189_02040"/>
<keyword evidence="3" id="KW-1185">Reference proteome</keyword>
<sequence>MFIQRDPIGLLGGNNVFQYAPNPVGWVDPFGLACLVYNHKKKAGKKTNMAELRRQIRGQISAMNRIIQQEGMIGLKNRIRNYSDDLRKQGDAFISSLGSAGKGKAWLHEPDMRVGGLPTDVSRTGDERINSIIGGQASRIYKDILAMPDNTTKITYKLKIK</sequence>
<proteinExistence type="predicted"/>
<dbReference type="Pfam" id="PF15604">
    <property type="entry name" value="Ntox15"/>
    <property type="match status" value="1"/>
</dbReference>
<gene>
    <name evidence="2" type="ORF">SAMN02745664_1383</name>
</gene>
<organism evidence="2 3">
    <name type="scientific">Moraxella cuniculi DSM 21768</name>
    <dbReference type="NCBI Taxonomy" id="1122245"/>
    <lineage>
        <taxon>Bacteria</taxon>
        <taxon>Pseudomonadati</taxon>
        <taxon>Pseudomonadota</taxon>
        <taxon>Gammaproteobacteria</taxon>
        <taxon>Moraxellales</taxon>
        <taxon>Moraxellaceae</taxon>
        <taxon>Moraxella</taxon>
    </lineage>
</organism>
<protein>
    <submittedName>
        <fullName evidence="2">RHS repeat-associated core domain-containing protein</fullName>
    </submittedName>
</protein>
<evidence type="ECO:0000313" key="2">
    <source>
        <dbReference type="EMBL" id="SIS10378.1"/>
    </source>
</evidence>
<name>A0A1N7GCW2_9GAMM</name>
<accession>A0A1N7GCW2</accession>
<dbReference type="InterPro" id="IPR028949">
    <property type="entry name" value="Ntox15"/>
</dbReference>
<feature type="domain" description="Novel toxin 15" evidence="1">
    <location>
        <begin position="96"/>
        <end position="138"/>
    </location>
</feature>